<feature type="compositionally biased region" description="Basic and acidic residues" evidence="1">
    <location>
        <begin position="81"/>
        <end position="94"/>
    </location>
</feature>
<evidence type="ECO:0008006" key="5">
    <source>
        <dbReference type="Google" id="ProtNLM"/>
    </source>
</evidence>
<keyword evidence="2" id="KW-0472">Membrane</keyword>
<proteinExistence type="predicted"/>
<dbReference type="EMBL" id="CAWUHD010000045">
    <property type="protein sequence ID" value="CAK7222603.1"/>
    <property type="molecule type" value="Genomic_DNA"/>
</dbReference>
<reference evidence="3 4" key="1">
    <citation type="submission" date="2024-01" db="EMBL/GenBank/DDBJ databases">
        <authorList>
            <person name="Allen C."/>
            <person name="Tagirdzhanova G."/>
        </authorList>
    </citation>
    <scope>NUCLEOTIDE SEQUENCE [LARGE SCALE GENOMIC DNA]</scope>
</reference>
<comment type="caution">
    <text evidence="3">The sequence shown here is derived from an EMBL/GenBank/DDBJ whole genome shotgun (WGS) entry which is preliminary data.</text>
</comment>
<evidence type="ECO:0000313" key="4">
    <source>
        <dbReference type="Proteomes" id="UP001642482"/>
    </source>
</evidence>
<feature type="region of interest" description="Disordered" evidence="1">
    <location>
        <begin position="55"/>
        <end position="116"/>
    </location>
</feature>
<keyword evidence="2" id="KW-0812">Transmembrane</keyword>
<dbReference type="Proteomes" id="UP001642482">
    <property type="component" value="Unassembled WGS sequence"/>
</dbReference>
<evidence type="ECO:0000256" key="2">
    <source>
        <dbReference type="SAM" id="Phobius"/>
    </source>
</evidence>
<organism evidence="3 4">
    <name type="scientific">Sporothrix eucalyptigena</name>
    <dbReference type="NCBI Taxonomy" id="1812306"/>
    <lineage>
        <taxon>Eukaryota</taxon>
        <taxon>Fungi</taxon>
        <taxon>Dikarya</taxon>
        <taxon>Ascomycota</taxon>
        <taxon>Pezizomycotina</taxon>
        <taxon>Sordariomycetes</taxon>
        <taxon>Sordariomycetidae</taxon>
        <taxon>Ophiostomatales</taxon>
        <taxon>Ophiostomataceae</taxon>
        <taxon>Sporothrix</taxon>
    </lineage>
</organism>
<feature type="compositionally biased region" description="Pro residues" evidence="1">
    <location>
        <begin position="106"/>
        <end position="116"/>
    </location>
</feature>
<keyword evidence="2" id="KW-1133">Transmembrane helix</keyword>
<evidence type="ECO:0000256" key="1">
    <source>
        <dbReference type="SAM" id="MobiDB-lite"/>
    </source>
</evidence>
<protein>
    <recommendedName>
        <fullName evidence="5">Secreted protein</fullName>
    </recommendedName>
</protein>
<evidence type="ECO:0000313" key="3">
    <source>
        <dbReference type="EMBL" id="CAK7222603.1"/>
    </source>
</evidence>
<gene>
    <name evidence="3" type="ORF">SEUCBS140593_004955</name>
</gene>
<feature type="transmembrane region" description="Helical" evidence="2">
    <location>
        <begin position="12"/>
        <end position="27"/>
    </location>
</feature>
<sequence>MNSPGANPQMRALGILVASVGLVALGVRRSRRRRRQQCQQCQQCTYQHYDYRGYHDQHHNHYHGPPQGYYDDYMQPPPLPRRPDSKPETKERGYDVQFAHSERASLPPPPPYYMKE</sequence>
<accession>A0ABP0BSN1</accession>
<name>A0ABP0BSN1_9PEZI</name>
<keyword evidence="4" id="KW-1185">Reference proteome</keyword>